<name>T1F4Q2_HELRO</name>
<feature type="chain" id="PRO_5010980270" evidence="1">
    <location>
        <begin position="20"/>
        <end position="110"/>
    </location>
</feature>
<gene>
    <name evidence="3" type="primary">20203801</name>
    <name evidence="2" type="ORF">HELRODRAFT_171811</name>
</gene>
<keyword evidence="1" id="KW-0732">Signal</keyword>
<dbReference type="HOGENOM" id="CLU_2173692_0_0_1"/>
<protein>
    <submittedName>
        <fullName evidence="2 3">Uncharacterized protein</fullName>
    </submittedName>
</protein>
<sequence length="110" mass="12696">MKLHSVLLKTYFVNFLAFCELLRDPEKTTSTPASTAPPSIHLLTPATHLSHTPRQQFTRYSTAHNNTNSFPTRYHYVDAHNYNDVIIDYSTEDDSRRAGFDCKITLLFLF</sequence>
<dbReference type="RefSeq" id="XP_009016727.1">
    <property type="nucleotide sequence ID" value="XM_009018479.1"/>
</dbReference>
<evidence type="ECO:0000313" key="4">
    <source>
        <dbReference type="Proteomes" id="UP000015101"/>
    </source>
</evidence>
<accession>T1F4Q2</accession>
<dbReference type="AlphaFoldDB" id="T1F4Q2"/>
<organism evidence="3 4">
    <name type="scientific">Helobdella robusta</name>
    <name type="common">Californian leech</name>
    <dbReference type="NCBI Taxonomy" id="6412"/>
    <lineage>
        <taxon>Eukaryota</taxon>
        <taxon>Metazoa</taxon>
        <taxon>Spiralia</taxon>
        <taxon>Lophotrochozoa</taxon>
        <taxon>Annelida</taxon>
        <taxon>Clitellata</taxon>
        <taxon>Hirudinea</taxon>
        <taxon>Rhynchobdellida</taxon>
        <taxon>Glossiphoniidae</taxon>
        <taxon>Helobdella</taxon>
    </lineage>
</organism>
<evidence type="ECO:0000313" key="2">
    <source>
        <dbReference type="EMBL" id="ESO05412.1"/>
    </source>
</evidence>
<evidence type="ECO:0000256" key="1">
    <source>
        <dbReference type="SAM" id="SignalP"/>
    </source>
</evidence>
<dbReference type="EMBL" id="KB096365">
    <property type="protein sequence ID" value="ESO05412.1"/>
    <property type="molecule type" value="Genomic_DNA"/>
</dbReference>
<dbReference type="EMBL" id="AMQM01003935">
    <property type="status" value="NOT_ANNOTATED_CDS"/>
    <property type="molecule type" value="Genomic_DNA"/>
</dbReference>
<dbReference type="InParanoid" id="T1F4Q2"/>
<evidence type="ECO:0000313" key="3">
    <source>
        <dbReference type="EnsemblMetazoa" id="HelroP171811"/>
    </source>
</evidence>
<reference evidence="4" key="1">
    <citation type="submission" date="2012-12" db="EMBL/GenBank/DDBJ databases">
        <authorList>
            <person name="Hellsten U."/>
            <person name="Grimwood J."/>
            <person name="Chapman J.A."/>
            <person name="Shapiro H."/>
            <person name="Aerts A."/>
            <person name="Otillar R.P."/>
            <person name="Terry A.Y."/>
            <person name="Boore J.L."/>
            <person name="Simakov O."/>
            <person name="Marletaz F."/>
            <person name="Cho S.-J."/>
            <person name="Edsinger-Gonzales E."/>
            <person name="Havlak P."/>
            <person name="Kuo D.-H."/>
            <person name="Larsson T."/>
            <person name="Lv J."/>
            <person name="Arendt D."/>
            <person name="Savage R."/>
            <person name="Osoegawa K."/>
            <person name="de Jong P."/>
            <person name="Lindberg D.R."/>
            <person name="Seaver E.C."/>
            <person name="Weisblat D.A."/>
            <person name="Putnam N.H."/>
            <person name="Grigoriev I.V."/>
            <person name="Rokhsar D.S."/>
        </authorList>
    </citation>
    <scope>NUCLEOTIDE SEQUENCE</scope>
</reference>
<proteinExistence type="predicted"/>
<keyword evidence="4" id="KW-1185">Reference proteome</keyword>
<feature type="signal peptide" evidence="1">
    <location>
        <begin position="1"/>
        <end position="19"/>
    </location>
</feature>
<dbReference type="EnsemblMetazoa" id="HelroT171811">
    <property type="protein sequence ID" value="HelroP171811"/>
    <property type="gene ID" value="HelroG171811"/>
</dbReference>
<dbReference type="KEGG" id="hro:HELRODRAFT_171811"/>
<dbReference type="Proteomes" id="UP000015101">
    <property type="component" value="Unassembled WGS sequence"/>
</dbReference>
<dbReference type="GeneID" id="20203801"/>
<reference evidence="3" key="3">
    <citation type="submission" date="2015-06" db="UniProtKB">
        <authorList>
            <consortium name="EnsemblMetazoa"/>
        </authorList>
    </citation>
    <scope>IDENTIFICATION</scope>
</reference>
<dbReference type="CTD" id="20203801"/>
<reference evidence="2 4" key="2">
    <citation type="journal article" date="2013" name="Nature">
        <title>Insights into bilaterian evolution from three spiralian genomes.</title>
        <authorList>
            <person name="Simakov O."/>
            <person name="Marletaz F."/>
            <person name="Cho S.J."/>
            <person name="Edsinger-Gonzales E."/>
            <person name="Havlak P."/>
            <person name="Hellsten U."/>
            <person name="Kuo D.H."/>
            <person name="Larsson T."/>
            <person name="Lv J."/>
            <person name="Arendt D."/>
            <person name="Savage R."/>
            <person name="Osoegawa K."/>
            <person name="de Jong P."/>
            <person name="Grimwood J."/>
            <person name="Chapman J.A."/>
            <person name="Shapiro H."/>
            <person name="Aerts A."/>
            <person name="Otillar R.P."/>
            <person name="Terry A.Y."/>
            <person name="Boore J.L."/>
            <person name="Grigoriev I.V."/>
            <person name="Lindberg D.R."/>
            <person name="Seaver E.C."/>
            <person name="Weisblat D.A."/>
            <person name="Putnam N.H."/>
            <person name="Rokhsar D.S."/>
        </authorList>
    </citation>
    <scope>NUCLEOTIDE SEQUENCE</scope>
</reference>